<comment type="catalytic activity">
    <reaction evidence="7">
        <text>O-phospho-L-tyrosyl-[protein] + H2O = L-tyrosyl-[protein] + phosphate</text>
        <dbReference type="Rhea" id="RHEA:10684"/>
        <dbReference type="Rhea" id="RHEA-COMP:10136"/>
        <dbReference type="Rhea" id="RHEA-COMP:20101"/>
        <dbReference type="ChEBI" id="CHEBI:15377"/>
        <dbReference type="ChEBI" id="CHEBI:43474"/>
        <dbReference type="ChEBI" id="CHEBI:46858"/>
        <dbReference type="ChEBI" id="CHEBI:61978"/>
        <dbReference type="EC" id="3.1.3.48"/>
    </reaction>
</comment>
<dbReference type="SUPFAM" id="SSF52788">
    <property type="entry name" value="Phosphotyrosine protein phosphatases I"/>
    <property type="match status" value="1"/>
</dbReference>
<name>A0A1B8GVA1_9PEZI</name>
<comment type="similarity">
    <text evidence="3">Belongs to the low molecular weight phosphotyrosine protein phosphatase family.</text>
</comment>
<feature type="active site" description="Nucleophile" evidence="8">
    <location>
        <position position="11"/>
    </location>
</feature>
<feature type="domain" description="Phosphotyrosine protein phosphatase I" evidence="9">
    <location>
        <begin position="5"/>
        <end position="158"/>
    </location>
</feature>
<evidence type="ECO:0000256" key="2">
    <source>
        <dbReference type="ARBA" id="ARBA00004496"/>
    </source>
</evidence>
<evidence type="ECO:0000256" key="8">
    <source>
        <dbReference type="PIRSR" id="PIRSR617867-1"/>
    </source>
</evidence>
<accession>A0A1B8GVA1</accession>
<reference evidence="10 11" key="1">
    <citation type="submission" date="2016-03" db="EMBL/GenBank/DDBJ databases">
        <title>Comparative genomics of Pseudogymnoascus destructans, the fungus causing white-nose syndrome of bats.</title>
        <authorList>
            <person name="Palmer J.M."/>
            <person name="Drees K.P."/>
            <person name="Foster J.T."/>
            <person name="Lindner D.L."/>
        </authorList>
    </citation>
    <scope>NUCLEOTIDE SEQUENCE [LARGE SCALE GENOMIC DNA]</scope>
    <source>
        <strain evidence="10 11">UAMH 10579</strain>
    </source>
</reference>
<evidence type="ECO:0000256" key="7">
    <source>
        <dbReference type="ARBA" id="ARBA00051722"/>
    </source>
</evidence>
<dbReference type="EMBL" id="KV460211">
    <property type="protein sequence ID" value="OBT99757.1"/>
    <property type="molecule type" value="Genomic_DNA"/>
</dbReference>
<dbReference type="FunFam" id="3.40.50.2300:FF:000105">
    <property type="entry name" value="Low molecular weight phosphotyrosine protein"/>
    <property type="match status" value="1"/>
</dbReference>
<dbReference type="GeneID" id="28835624"/>
<dbReference type="OrthoDB" id="3388at2759"/>
<keyword evidence="5" id="KW-0378">Hydrolase</keyword>
<evidence type="ECO:0000259" key="9">
    <source>
        <dbReference type="SMART" id="SM00226"/>
    </source>
</evidence>
<keyword evidence="4" id="KW-0963">Cytoplasm</keyword>
<keyword evidence="6" id="KW-0904">Protein phosphatase</keyword>
<evidence type="ECO:0000256" key="1">
    <source>
        <dbReference type="ARBA" id="ARBA00000032"/>
    </source>
</evidence>
<comment type="subcellular location">
    <subcellularLocation>
        <location evidence="2">Cytoplasm</location>
    </subcellularLocation>
</comment>
<evidence type="ECO:0000256" key="3">
    <source>
        <dbReference type="ARBA" id="ARBA00011063"/>
    </source>
</evidence>
<proteinExistence type="inferred from homology"/>
<dbReference type="Gene3D" id="3.40.50.2300">
    <property type="match status" value="1"/>
</dbReference>
<dbReference type="Pfam" id="PF01451">
    <property type="entry name" value="LMWPc"/>
    <property type="match status" value="1"/>
</dbReference>
<feature type="active site" evidence="8">
    <location>
        <position position="17"/>
    </location>
</feature>
<gene>
    <name evidence="10" type="ORF">VE01_02238</name>
</gene>
<dbReference type="GO" id="GO:0003993">
    <property type="term" value="F:acid phosphatase activity"/>
    <property type="evidence" value="ECO:0007669"/>
    <property type="project" value="UniProtKB-EC"/>
</dbReference>
<dbReference type="GO" id="GO:0004726">
    <property type="term" value="F:non-membrane spanning protein tyrosine phosphatase activity"/>
    <property type="evidence" value="ECO:0007669"/>
    <property type="project" value="InterPro"/>
</dbReference>
<evidence type="ECO:0000313" key="10">
    <source>
        <dbReference type="EMBL" id="OBT99757.1"/>
    </source>
</evidence>
<dbReference type="Proteomes" id="UP000091956">
    <property type="component" value="Unassembled WGS sequence"/>
</dbReference>
<dbReference type="CDD" id="cd16343">
    <property type="entry name" value="LMWPTP"/>
    <property type="match status" value="1"/>
</dbReference>
<protein>
    <recommendedName>
        <fullName evidence="9">Phosphotyrosine protein phosphatase I domain-containing protein</fullName>
    </recommendedName>
</protein>
<dbReference type="InterPro" id="IPR036196">
    <property type="entry name" value="Ptyr_pPase_sf"/>
</dbReference>
<evidence type="ECO:0000256" key="6">
    <source>
        <dbReference type="ARBA" id="ARBA00022912"/>
    </source>
</evidence>
<dbReference type="InterPro" id="IPR017867">
    <property type="entry name" value="Tyr_phospatase_low_mol_wt"/>
</dbReference>
<dbReference type="GO" id="GO:0005737">
    <property type="term" value="C:cytoplasm"/>
    <property type="evidence" value="ECO:0007669"/>
    <property type="project" value="UniProtKB-SubCell"/>
</dbReference>
<dbReference type="PRINTS" id="PR00720">
    <property type="entry name" value="MAMMALPTPASE"/>
</dbReference>
<comment type="catalytic activity">
    <reaction evidence="1">
        <text>a phosphate monoester + H2O = an alcohol + phosphate</text>
        <dbReference type="Rhea" id="RHEA:15017"/>
        <dbReference type="ChEBI" id="CHEBI:15377"/>
        <dbReference type="ChEBI" id="CHEBI:30879"/>
        <dbReference type="ChEBI" id="CHEBI:43474"/>
        <dbReference type="ChEBI" id="CHEBI:67140"/>
        <dbReference type="EC" id="3.1.3.2"/>
    </reaction>
</comment>
<dbReference type="SMART" id="SM00226">
    <property type="entry name" value="LMWPc"/>
    <property type="match status" value="1"/>
</dbReference>
<dbReference type="PANTHER" id="PTHR11717:SF7">
    <property type="entry name" value="LOW MOLECULAR WEIGHT PHOSPHOTYROSINE PROTEIN PHOSPHATASE"/>
    <property type="match status" value="1"/>
</dbReference>
<dbReference type="InterPro" id="IPR023485">
    <property type="entry name" value="Ptyr_pPase"/>
</dbReference>
<evidence type="ECO:0000256" key="4">
    <source>
        <dbReference type="ARBA" id="ARBA00022490"/>
    </source>
</evidence>
<dbReference type="AlphaFoldDB" id="A0A1B8GVA1"/>
<dbReference type="PRINTS" id="PR00719">
    <property type="entry name" value="LMWPTPASE"/>
</dbReference>
<dbReference type="InterPro" id="IPR050438">
    <property type="entry name" value="LMW_PTPase"/>
</dbReference>
<dbReference type="STRING" id="342668.A0A1B8GVA1"/>
<dbReference type="RefSeq" id="XP_018133490.1">
    <property type="nucleotide sequence ID" value="XM_018271749.2"/>
</dbReference>
<keyword evidence="11" id="KW-1185">Reference proteome</keyword>
<sequence>MSEKTSVLFVCLGNICRSTMSEGVFQSLAQTEPYTDLIDRIDSCGTGAYHVGDSPDRRTMATLKAKGVKGYKHAARQLRPSDFQEFDYIFAMDSSNLSGTKRIQQLKAPNGKAKVLLFGEYSGNGKVEQVEDPYYGGEEGFEVAYEQAVRFGTNFLEELRGKEVDGKAKN</sequence>
<evidence type="ECO:0000256" key="5">
    <source>
        <dbReference type="ARBA" id="ARBA00022801"/>
    </source>
</evidence>
<reference evidence="11" key="2">
    <citation type="journal article" date="2018" name="Nat. Commun.">
        <title>Extreme sensitivity to ultraviolet light in the fungal pathogen causing white-nose syndrome of bats.</title>
        <authorList>
            <person name="Palmer J.M."/>
            <person name="Drees K.P."/>
            <person name="Foster J.T."/>
            <person name="Lindner D.L."/>
        </authorList>
    </citation>
    <scope>NUCLEOTIDE SEQUENCE [LARGE SCALE GENOMIC DNA]</scope>
    <source>
        <strain evidence="11">UAMH 10579</strain>
    </source>
</reference>
<dbReference type="PANTHER" id="PTHR11717">
    <property type="entry name" value="LOW MOLECULAR WEIGHT PROTEIN TYROSINE PHOSPHATASE"/>
    <property type="match status" value="1"/>
</dbReference>
<organism evidence="10 11">
    <name type="scientific">Pseudogymnoascus verrucosus</name>
    <dbReference type="NCBI Taxonomy" id="342668"/>
    <lineage>
        <taxon>Eukaryota</taxon>
        <taxon>Fungi</taxon>
        <taxon>Dikarya</taxon>
        <taxon>Ascomycota</taxon>
        <taxon>Pezizomycotina</taxon>
        <taxon>Leotiomycetes</taxon>
        <taxon>Thelebolales</taxon>
        <taxon>Thelebolaceae</taxon>
        <taxon>Pseudogymnoascus</taxon>
    </lineage>
</organism>
<evidence type="ECO:0000313" key="11">
    <source>
        <dbReference type="Proteomes" id="UP000091956"/>
    </source>
</evidence>
<dbReference type="InterPro" id="IPR002115">
    <property type="entry name" value="Tyr_Pase_low_mol_wt_mml"/>
</dbReference>
<feature type="active site" description="Proton donor" evidence="8">
    <location>
        <position position="132"/>
    </location>
</feature>